<dbReference type="EMBL" id="FONL01000002">
    <property type="protein sequence ID" value="SFE17239.1"/>
    <property type="molecule type" value="Genomic_DNA"/>
</dbReference>
<dbReference type="SMART" id="SM00671">
    <property type="entry name" value="SEL1"/>
    <property type="match status" value="2"/>
</dbReference>
<dbReference type="RefSeq" id="WP_093912721.1">
    <property type="nucleotide sequence ID" value="NZ_FONL01000002.1"/>
</dbReference>
<dbReference type="PANTHER" id="PTHR11102">
    <property type="entry name" value="SEL-1-LIKE PROTEIN"/>
    <property type="match status" value="1"/>
</dbReference>
<dbReference type="Gene3D" id="1.25.40.10">
    <property type="entry name" value="Tetratricopeptide repeat domain"/>
    <property type="match status" value="2"/>
</dbReference>
<dbReference type="AlphaFoldDB" id="A0A1I1YCX5"/>
<reference evidence="1 2" key="1">
    <citation type="submission" date="2016-10" db="EMBL/GenBank/DDBJ databases">
        <authorList>
            <person name="de Groot N.N."/>
        </authorList>
    </citation>
    <scope>NUCLEOTIDE SEQUENCE [LARGE SCALE GENOMIC DNA]</scope>
    <source>
        <strain evidence="1 2">DSM 9236</strain>
    </source>
</reference>
<dbReference type="SUPFAM" id="SSF81901">
    <property type="entry name" value="HCP-like"/>
    <property type="match status" value="2"/>
</dbReference>
<dbReference type="Pfam" id="PF08238">
    <property type="entry name" value="Sel1"/>
    <property type="match status" value="4"/>
</dbReference>
<keyword evidence="2" id="KW-1185">Reference proteome</keyword>
<organism evidence="1 2">
    <name type="scientific">Succiniclasticum ruminis DSM 9236</name>
    <dbReference type="NCBI Taxonomy" id="1123323"/>
    <lineage>
        <taxon>Bacteria</taxon>
        <taxon>Bacillati</taxon>
        <taxon>Bacillota</taxon>
        <taxon>Negativicutes</taxon>
        <taxon>Acidaminococcales</taxon>
        <taxon>Acidaminococcaceae</taxon>
        <taxon>Succiniclasticum</taxon>
    </lineage>
</organism>
<evidence type="ECO:0000313" key="2">
    <source>
        <dbReference type="Proteomes" id="UP000198896"/>
    </source>
</evidence>
<dbReference type="InterPro" id="IPR011990">
    <property type="entry name" value="TPR-like_helical_dom_sf"/>
</dbReference>
<dbReference type="InterPro" id="IPR050767">
    <property type="entry name" value="Sel1_AlgK"/>
</dbReference>
<name>A0A1I1YCX5_9FIRM</name>
<dbReference type="Proteomes" id="UP000198896">
    <property type="component" value="Unassembled WGS sequence"/>
</dbReference>
<dbReference type="OrthoDB" id="7056571at2"/>
<gene>
    <name evidence="1" type="ORF">SAMN05216245_102140</name>
</gene>
<proteinExistence type="predicted"/>
<evidence type="ECO:0000313" key="1">
    <source>
        <dbReference type="EMBL" id="SFE17239.1"/>
    </source>
</evidence>
<dbReference type="InterPro" id="IPR006597">
    <property type="entry name" value="Sel1-like"/>
</dbReference>
<dbReference type="STRING" id="1123323.SAMN05216245_102140"/>
<sequence length="277" mass="31982">MRGNWRKEPVLGFEFSTMEGGLKERGSNGQKSRWIHYCKTVSFSEDNMSSYWKDALFWYRKAALQGDSLALKMLQQATDCSGIRRRAMKGDAQAQYLLAVYYYHAYGTYRDVYMGNCWIKEAARNGSKSALISVKRHSPYSEIKQALEDPDYFALPVYLPEEVLGSDMAKRHGKLRRQLIQETEMGTVWEKYSGLDFDATYHEAIAGIAEKQYALAWLYDWGHGVKQDIREAFKWFTEAAFNRYAPAQAELGILYQFGISARTTDLEMFDGKERLYG</sequence>
<accession>A0A1I1YCX5</accession>
<dbReference type="PANTHER" id="PTHR11102:SF160">
    <property type="entry name" value="ERAD-ASSOCIATED E3 UBIQUITIN-PROTEIN LIGASE COMPONENT HRD3"/>
    <property type="match status" value="1"/>
</dbReference>
<protein>
    <submittedName>
        <fullName evidence="1">TPR repeat</fullName>
    </submittedName>
</protein>